<dbReference type="PANTHER" id="PTHR34047">
    <property type="entry name" value="NUCLEAR INTRON MATURASE 1, MITOCHONDRIAL-RELATED"/>
    <property type="match status" value="1"/>
</dbReference>
<dbReference type="Proteomes" id="UP000034883">
    <property type="component" value="Chromosome"/>
</dbReference>
<name>A0A0F6YM95_9BACT</name>
<protein>
    <submittedName>
        <fullName evidence="2">Retron-type RNA-directed DNA polymerase</fullName>
    </submittedName>
</protein>
<organism evidence="2 3">
    <name type="scientific">Sandaracinus amylolyticus</name>
    <dbReference type="NCBI Taxonomy" id="927083"/>
    <lineage>
        <taxon>Bacteria</taxon>
        <taxon>Pseudomonadati</taxon>
        <taxon>Myxococcota</taxon>
        <taxon>Polyangia</taxon>
        <taxon>Polyangiales</taxon>
        <taxon>Sandaracinaceae</taxon>
        <taxon>Sandaracinus</taxon>
    </lineage>
</organism>
<comment type="similarity">
    <text evidence="1">Belongs to the bacterial reverse transcriptase family.</text>
</comment>
<keyword evidence="2" id="KW-0695">RNA-directed DNA polymerase</keyword>
<dbReference type="AlphaFoldDB" id="A0A0F6YM95"/>
<dbReference type="InterPro" id="IPR043502">
    <property type="entry name" value="DNA/RNA_pol_sf"/>
</dbReference>
<proteinExistence type="inferred from homology"/>
<accession>A0A0F6YM95</accession>
<keyword evidence="2" id="KW-0548">Nucleotidyltransferase</keyword>
<evidence type="ECO:0000313" key="2">
    <source>
        <dbReference type="EMBL" id="AKF10010.1"/>
    </source>
</evidence>
<dbReference type="KEGG" id="samy:DB32_007159"/>
<gene>
    <name evidence="2" type="ORF">DB32_007159</name>
</gene>
<evidence type="ECO:0000313" key="3">
    <source>
        <dbReference type="Proteomes" id="UP000034883"/>
    </source>
</evidence>
<keyword evidence="2" id="KW-0808">Transferase</keyword>
<dbReference type="SUPFAM" id="SSF56672">
    <property type="entry name" value="DNA/RNA polymerases"/>
    <property type="match status" value="1"/>
</dbReference>
<dbReference type="InterPro" id="IPR051083">
    <property type="entry name" value="GrpII_Intron_Splice-Mob/Def"/>
</dbReference>
<sequence>MLEAIHEQDFLPCSYGFRPGRSAHHALRELNRILWTGEAAWVLEADIESFFDSIDREMLKEMLRRRILSSIHEIPIARVLPGAFGLWTRRIGW</sequence>
<evidence type="ECO:0000256" key="1">
    <source>
        <dbReference type="ARBA" id="ARBA00034120"/>
    </source>
</evidence>
<dbReference type="EMBL" id="CP011125">
    <property type="protein sequence ID" value="AKF10010.1"/>
    <property type="molecule type" value="Genomic_DNA"/>
</dbReference>
<keyword evidence="3" id="KW-1185">Reference proteome</keyword>
<dbReference type="PANTHER" id="PTHR34047:SF8">
    <property type="entry name" value="PROTEIN YKFC"/>
    <property type="match status" value="1"/>
</dbReference>
<reference evidence="2 3" key="1">
    <citation type="submission" date="2015-03" db="EMBL/GenBank/DDBJ databases">
        <title>Genome assembly of Sandaracinus amylolyticus DSM 53668.</title>
        <authorList>
            <person name="Sharma G."/>
            <person name="Subramanian S."/>
        </authorList>
    </citation>
    <scope>NUCLEOTIDE SEQUENCE [LARGE SCALE GENOMIC DNA]</scope>
    <source>
        <strain evidence="2 3">DSM 53668</strain>
    </source>
</reference>
<dbReference type="GO" id="GO:0003964">
    <property type="term" value="F:RNA-directed DNA polymerase activity"/>
    <property type="evidence" value="ECO:0007669"/>
    <property type="project" value="UniProtKB-KW"/>
</dbReference>